<dbReference type="PANTHER" id="PTHR10265:SF45">
    <property type="entry name" value="DACAPO"/>
    <property type="match status" value="1"/>
</dbReference>
<keyword evidence="5" id="KW-0131">Cell cycle</keyword>
<dbReference type="WormBase" id="T05A6.2a">
    <property type="protein sequence ID" value="CE18928"/>
    <property type="gene ID" value="WBGene00000517"/>
    <property type="gene designation" value="cki-2"/>
</dbReference>
<evidence type="ECO:0000256" key="5">
    <source>
        <dbReference type="ARBA" id="ARBA00023306"/>
    </source>
</evidence>
<evidence type="ECO:0000259" key="7">
    <source>
        <dbReference type="Pfam" id="PF02234"/>
    </source>
</evidence>
<dbReference type="ExpressionAtlas" id="Q22198">
    <property type="expression patterns" value="baseline and differential"/>
</dbReference>
<dbReference type="PANTHER" id="PTHR10265">
    <property type="entry name" value="CYCLIN-DEPENDENT KINASE INHIBITOR 1"/>
    <property type="match status" value="1"/>
</dbReference>
<evidence type="ECO:0000256" key="2">
    <source>
        <dbReference type="ARBA" id="ARBA00006726"/>
    </source>
</evidence>
<evidence type="ECO:0000256" key="1">
    <source>
        <dbReference type="ARBA" id="ARBA00004123"/>
    </source>
</evidence>
<dbReference type="RefSeq" id="NP_495642.3">
    <property type="nucleotide sequence ID" value="NM_063241.6"/>
</dbReference>
<dbReference type="EMBL" id="BX284602">
    <property type="protein sequence ID" value="CAA90670.1"/>
    <property type="molecule type" value="Genomic_DNA"/>
</dbReference>
<dbReference type="InterPro" id="IPR003175">
    <property type="entry name" value="CDI_dom"/>
</dbReference>
<proteinExistence type="inferred from homology"/>
<dbReference type="GO" id="GO:0008406">
    <property type="term" value="P:gonad development"/>
    <property type="evidence" value="ECO:0000316"/>
    <property type="project" value="UniProtKB"/>
</dbReference>
<feature type="compositionally biased region" description="Polar residues" evidence="6">
    <location>
        <begin position="217"/>
        <end position="234"/>
    </location>
</feature>
<dbReference type="Bgee" id="WBGene00000517">
    <property type="expression patterns" value="Expressed in germ line (C elegans) and 4 other cell types or tissues"/>
</dbReference>
<protein>
    <submittedName>
        <fullName evidence="8">Cyclin-dependent kinase inhibitor domain-containing protein</fullName>
    </submittedName>
</protein>
<dbReference type="GO" id="GO:0004861">
    <property type="term" value="F:cyclin-dependent protein serine/threonine kinase inhibitor activity"/>
    <property type="evidence" value="ECO:0000250"/>
    <property type="project" value="WormBase"/>
</dbReference>
<feature type="domain" description="Cyclin-dependent kinase inhibitor" evidence="7">
    <location>
        <begin position="16"/>
        <end position="66"/>
    </location>
</feature>
<dbReference type="UCSC" id="T05A6.2a.1">
    <property type="organism name" value="c. elegans"/>
</dbReference>
<evidence type="ECO:0000256" key="3">
    <source>
        <dbReference type="ARBA" id="ARBA00023013"/>
    </source>
</evidence>
<comment type="subcellular location">
    <subcellularLocation>
        <location evidence="1">Nucleus</location>
    </subcellularLocation>
</comment>
<dbReference type="Pfam" id="PF02234">
    <property type="entry name" value="CDI"/>
    <property type="match status" value="1"/>
</dbReference>
<dbReference type="AlphaFoldDB" id="Q22198"/>
<dbReference type="Proteomes" id="UP000001940">
    <property type="component" value="Chromosome II"/>
</dbReference>
<dbReference type="PIR" id="T24499">
    <property type="entry name" value="T24499"/>
</dbReference>
<gene>
    <name evidence="8 10" type="primary">cki-2</name>
    <name evidence="8" type="ORF">CELE_T05A6.2</name>
    <name evidence="10" type="ORF">T05A6.2</name>
</gene>
<dbReference type="GeneID" id="174261"/>
<dbReference type="IntAct" id="Q22198">
    <property type="interactions" value="1"/>
</dbReference>
<feature type="region of interest" description="Disordered" evidence="6">
    <location>
        <begin position="1"/>
        <end position="25"/>
    </location>
</feature>
<evidence type="ECO:0000313" key="9">
    <source>
        <dbReference type="Proteomes" id="UP000001940"/>
    </source>
</evidence>
<evidence type="ECO:0000256" key="6">
    <source>
        <dbReference type="SAM" id="MobiDB-lite"/>
    </source>
</evidence>
<dbReference type="GO" id="GO:2000134">
    <property type="term" value="P:negative regulation of G1/S transition of mitotic cell cycle"/>
    <property type="evidence" value="ECO:0000315"/>
    <property type="project" value="WormBase"/>
</dbReference>
<dbReference type="AGR" id="WB:WBGene00000517"/>
<dbReference type="Gene3D" id="4.10.365.10">
    <property type="entry name" value="p27"/>
    <property type="match status" value="1"/>
</dbReference>
<evidence type="ECO:0000313" key="10">
    <source>
        <dbReference type="WormBase" id="T05A6.2a"/>
    </source>
</evidence>
<dbReference type="GO" id="GO:1902806">
    <property type="term" value="P:regulation of cell cycle G1/S phase transition"/>
    <property type="evidence" value="ECO:0000316"/>
    <property type="project" value="UniProtKB"/>
</dbReference>
<organism evidence="8 9">
    <name type="scientific">Caenorhabditis elegans</name>
    <dbReference type="NCBI Taxonomy" id="6239"/>
    <lineage>
        <taxon>Eukaryota</taxon>
        <taxon>Metazoa</taxon>
        <taxon>Ecdysozoa</taxon>
        <taxon>Nematoda</taxon>
        <taxon>Chromadorea</taxon>
        <taxon>Rhabditida</taxon>
        <taxon>Rhabditina</taxon>
        <taxon>Rhabditomorpha</taxon>
        <taxon>Rhabditoidea</taxon>
        <taxon>Rhabditidae</taxon>
        <taxon>Peloderinae</taxon>
        <taxon>Caenorhabditis</taxon>
    </lineage>
</organism>
<dbReference type="CTD" id="174261"/>
<evidence type="ECO:0000256" key="4">
    <source>
        <dbReference type="ARBA" id="ARBA00023242"/>
    </source>
</evidence>
<feature type="region of interest" description="Disordered" evidence="6">
    <location>
        <begin position="186"/>
        <end position="258"/>
    </location>
</feature>
<sequence length="258" mass="28523">MAATTAGDGKRKAARCLFGKPDPEEVSRQLNSSLEEMYKKDSRKFNFDFSGGVPIVGSRGDYEFESISASEVPSFYREKIVRPRKIIARRNSTPVSDTVEMPSESPPVVESNETPLLIASTSTEVTVYEKPVTRSSAAKQSIEQQETYNLKQTKLTNYMPVRKRRSETCLVTAAVSMSRSVSIDSSMESCKEKRGSKIVHNNKGAPKRPLRFVASNVPKSAQSSTSDTVLVSSPRSPPAKKMTTSTRRSRRPIEAGDF</sequence>
<dbReference type="GO" id="GO:0051302">
    <property type="term" value="P:regulation of cell division"/>
    <property type="evidence" value="ECO:0000316"/>
    <property type="project" value="UniProtKB"/>
</dbReference>
<dbReference type="GO" id="GO:0032875">
    <property type="term" value="P:regulation of DNA endoreduplication"/>
    <property type="evidence" value="ECO:0000316"/>
    <property type="project" value="UniProtKB"/>
</dbReference>
<name>Q22198_CAEEL</name>
<keyword evidence="4" id="KW-0539">Nucleus</keyword>
<dbReference type="OrthoDB" id="6373236at2759"/>
<accession>Q22198</accession>
<dbReference type="GO" id="GO:0005634">
    <property type="term" value="C:nucleus"/>
    <property type="evidence" value="ECO:0007669"/>
    <property type="project" value="UniProtKB-SubCell"/>
</dbReference>
<dbReference type="InterPro" id="IPR044898">
    <property type="entry name" value="CDI_dom_sf"/>
</dbReference>
<keyword evidence="3 8" id="KW-0649">Protein kinase inhibitor</keyword>
<evidence type="ECO:0000313" key="8">
    <source>
        <dbReference type="EMBL" id="CAA90670.1"/>
    </source>
</evidence>
<comment type="similarity">
    <text evidence="2">Belongs to the CDI family.</text>
</comment>
<keyword evidence="9" id="KW-1185">Reference proteome</keyword>
<reference evidence="8 9" key="1">
    <citation type="journal article" date="1998" name="Science">
        <title>Genome sequence of the nematode C. elegans: a platform for investigating biology.</title>
        <authorList>
            <consortium name="The C. elegans sequencing consortium"/>
            <person name="Sulson J.E."/>
            <person name="Waterston R."/>
        </authorList>
    </citation>
    <scope>NUCLEOTIDE SEQUENCE [LARGE SCALE GENOMIC DNA]</scope>
    <source>
        <strain evidence="8 9">Bristol N2</strain>
    </source>
</reference>